<sequence length="68" mass="7984">MNFEAFDVTRISLKSKQQTVNILKMNPPTFNSNTLDYWQHVKSSRAEKNENQNIFDCCQDLKAFEGRL</sequence>
<gene>
    <name evidence="1" type="ORF">CLUMA_CG019255</name>
</gene>
<accession>A0A1J1J0N4</accession>
<dbReference type="Proteomes" id="UP000183832">
    <property type="component" value="Unassembled WGS sequence"/>
</dbReference>
<organism evidence="1 2">
    <name type="scientific">Clunio marinus</name>
    <dbReference type="NCBI Taxonomy" id="568069"/>
    <lineage>
        <taxon>Eukaryota</taxon>
        <taxon>Metazoa</taxon>
        <taxon>Ecdysozoa</taxon>
        <taxon>Arthropoda</taxon>
        <taxon>Hexapoda</taxon>
        <taxon>Insecta</taxon>
        <taxon>Pterygota</taxon>
        <taxon>Neoptera</taxon>
        <taxon>Endopterygota</taxon>
        <taxon>Diptera</taxon>
        <taxon>Nematocera</taxon>
        <taxon>Chironomoidea</taxon>
        <taxon>Chironomidae</taxon>
        <taxon>Clunio</taxon>
    </lineage>
</organism>
<dbReference type="AlphaFoldDB" id="A0A1J1J0N4"/>
<evidence type="ECO:0000313" key="1">
    <source>
        <dbReference type="EMBL" id="CRL05896.1"/>
    </source>
</evidence>
<dbReference type="EMBL" id="CVRI01000066">
    <property type="protein sequence ID" value="CRL05896.1"/>
    <property type="molecule type" value="Genomic_DNA"/>
</dbReference>
<name>A0A1J1J0N4_9DIPT</name>
<keyword evidence="2" id="KW-1185">Reference proteome</keyword>
<proteinExistence type="predicted"/>
<protein>
    <submittedName>
        <fullName evidence="1">CLUMA_CG019255, isoform A</fullName>
    </submittedName>
</protein>
<reference evidence="1 2" key="1">
    <citation type="submission" date="2015-04" db="EMBL/GenBank/DDBJ databases">
        <authorList>
            <person name="Syromyatnikov M.Y."/>
            <person name="Popov V.N."/>
        </authorList>
    </citation>
    <scope>NUCLEOTIDE SEQUENCE [LARGE SCALE GENOMIC DNA]</scope>
</reference>
<evidence type="ECO:0000313" key="2">
    <source>
        <dbReference type="Proteomes" id="UP000183832"/>
    </source>
</evidence>